<feature type="region of interest" description="Disordered" evidence="9">
    <location>
        <begin position="616"/>
        <end position="647"/>
    </location>
</feature>
<feature type="compositionally biased region" description="Polar residues" evidence="9">
    <location>
        <begin position="1334"/>
        <end position="1346"/>
    </location>
</feature>
<feature type="compositionally biased region" description="Basic and acidic residues" evidence="9">
    <location>
        <begin position="1094"/>
        <end position="1156"/>
    </location>
</feature>
<evidence type="ECO:0000256" key="5">
    <source>
        <dbReference type="ARBA" id="ARBA00022989"/>
    </source>
</evidence>
<dbReference type="InterPro" id="IPR036397">
    <property type="entry name" value="RNaseH_sf"/>
</dbReference>
<dbReference type="Pfam" id="PF00909">
    <property type="entry name" value="Ammonium_transp"/>
    <property type="match status" value="2"/>
</dbReference>
<name>A0ABP0RGM7_9DINO</name>
<feature type="domain" description="Integrase catalytic" evidence="12">
    <location>
        <begin position="1872"/>
        <end position="2040"/>
    </location>
</feature>
<feature type="compositionally biased region" description="Basic and acidic residues" evidence="9">
    <location>
        <begin position="638"/>
        <end position="647"/>
    </location>
</feature>
<feature type="domain" description="CCHC-type" evidence="11">
    <location>
        <begin position="653"/>
        <end position="669"/>
    </location>
</feature>
<evidence type="ECO:0000256" key="2">
    <source>
        <dbReference type="ARBA" id="ARBA00005887"/>
    </source>
</evidence>
<dbReference type="SUPFAM" id="SSF111352">
    <property type="entry name" value="Ammonium transporter"/>
    <property type="match status" value="2"/>
</dbReference>
<reference evidence="13 14" key="1">
    <citation type="submission" date="2024-02" db="EMBL/GenBank/DDBJ databases">
        <authorList>
            <person name="Chen Y."/>
            <person name="Shah S."/>
            <person name="Dougan E. K."/>
            <person name="Thang M."/>
            <person name="Chan C."/>
        </authorList>
    </citation>
    <scope>NUCLEOTIDE SEQUENCE [LARGE SCALE GENOMIC DNA]</scope>
</reference>
<evidence type="ECO:0000313" key="13">
    <source>
        <dbReference type="EMBL" id="CAK9098858.1"/>
    </source>
</evidence>
<protein>
    <submittedName>
        <fullName evidence="13">Ammonium transporter 1 member 5 (AtAMT1)</fullName>
    </submittedName>
</protein>
<evidence type="ECO:0000256" key="6">
    <source>
        <dbReference type="ARBA" id="ARBA00023136"/>
    </source>
</evidence>
<dbReference type="PROSITE" id="PS50994">
    <property type="entry name" value="INTEGRASE"/>
    <property type="match status" value="1"/>
</dbReference>
<feature type="compositionally biased region" description="Acidic residues" evidence="9">
    <location>
        <begin position="542"/>
        <end position="568"/>
    </location>
</feature>
<feature type="compositionally biased region" description="Low complexity" evidence="9">
    <location>
        <begin position="1383"/>
        <end position="1402"/>
    </location>
</feature>
<feature type="compositionally biased region" description="Low complexity" evidence="9">
    <location>
        <begin position="2314"/>
        <end position="2326"/>
    </location>
</feature>
<feature type="region of interest" description="Disordered" evidence="9">
    <location>
        <begin position="244"/>
        <end position="291"/>
    </location>
</feature>
<feature type="compositionally biased region" description="Gly residues" evidence="9">
    <location>
        <begin position="276"/>
        <end position="285"/>
    </location>
</feature>
<feature type="compositionally biased region" description="Polar residues" evidence="9">
    <location>
        <begin position="2235"/>
        <end position="2245"/>
    </location>
</feature>
<gene>
    <name evidence="13" type="ORF">SCF082_LOCUS46318</name>
</gene>
<feature type="compositionally biased region" description="Low complexity" evidence="9">
    <location>
        <begin position="244"/>
        <end position="261"/>
    </location>
</feature>
<keyword evidence="6 10" id="KW-0472">Membrane</keyword>
<keyword evidence="8" id="KW-0862">Zinc</keyword>
<feature type="compositionally biased region" description="Pro residues" evidence="9">
    <location>
        <begin position="2333"/>
        <end position="2342"/>
    </location>
</feature>
<evidence type="ECO:0000256" key="1">
    <source>
        <dbReference type="ARBA" id="ARBA00004141"/>
    </source>
</evidence>
<comment type="similarity">
    <text evidence="2">Belongs to the ammonia transporter channel (TC 1.A.11.2) family.</text>
</comment>
<feature type="region of interest" description="Disordered" evidence="9">
    <location>
        <begin position="537"/>
        <end position="571"/>
    </location>
</feature>
<evidence type="ECO:0000256" key="4">
    <source>
        <dbReference type="ARBA" id="ARBA00022692"/>
    </source>
</evidence>
<proteinExistence type="inferred from homology"/>
<dbReference type="InterPro" id="IPR001584">
    <property type="entry name" value="Integrase_cat-core"/>
</dbReference>
<dbReference type="Gene3D" id="1.10.3430.10">
    <property type="entry name" value="Ammonium transporter AmtB like domains"/>
    <property type="match status" value="2"/>
</dbReference>
<evidence type="ECO:0000256" key="10">
    <source>
        <dbReference type="SAM" id="Phobius"/>
    </source>
</evidence>
<accession>A0ABP0RGM7</accession>
<evidence type="ECO:0000313" key="14">
    <source>
        <dbReference type="Proteomes" id="UP001642464"/>
    </source>
</evidence>
<keyword evidence="4 10" id="KW-0812">Transmembrane</keyword>
<organism evidence="13 14">
    <name type="scientific">Durusdinium trenchii</name>
    <dbReference type="NCBI Taxonomy" id="1381693"/>
    <lineage>
        <taxon>Eukaryota</taxon>
        <taxon>Sar</taxon>
        <taxon>Alveolata</taxon>
        <taxon>Dinophyceae</taxon>
        <taxon>Suessiales</taxon>
        <taxon>Symbiodiniaceae</taxon>
        <taxon>Durusdinium</taxon>
    </lineage>
</organism>
<comment type="caution">
    <text evidence="13">The sequence shown here is derived from an EMBL/GenBank/DDBJ whole genome shotgun (WGS) entry which is preliminary data.</text>
</comment>
<dbReference type="SUPFAM" id="SSF53098">
    <property type="entry name" value="Ribonuclease H-like"/>
    <property type="match status" value="1"/>
</dbReference>
<feature type="compositionally biased region" description="Basic and acidic residues" evidence="9">
    <location>
        <begin position="2215"/>
        <end position="2224"/>
    </location>
</feature>
<evidence type="ECO:0000256" key="3">
    <source>
        <dbReference type="ARBA" id="ARBA00022448"/>
    </source>
</evidence>
<evidence type="ECO:0000256" key="7">
    <source>
        <dbReference type="ARBA" id="ARBA00023177"/>
    </source>
</evidence>
<evidence type="ECO:0000256" key="8">
    <source>
        <dbReference type="PROSITE-ProRule" id="PRU00047"/>
    </source>
</evidence>
<feature type="region of interest" description="Disordered" evidence="9">
    <location>
        <begin position="1318"/>
        <end position="1404"/>
    </location>
</feature>
<evidence type="ECO:0000256" key="9">
    <source>
        <dbReference type="SAM" id="MobiDB-lite"/>
    </source>
</evidence>
<dbReference type="InterPro" id="IPR012337">
    <property type="entry name" value="RNaseH-like_sf"/>
</dbReference>
<dbReference type="PROSITE" id="PS50158">
    <property type="entry name" value="ZF_CCHC"/>
    <property type="match status" value="1"/>
</dbReference>
<dbReference type="SMART" id="SM00343">
    <property type="entry name" value="ZnF_C2HC"/>
    <property type="match status" value="1"/>
</dbReference>
<keyword evidence="8" id="KW-0479">Metal-binding</keyword>
<feature type="compositionally biased region" description="Basic and acidic residues" evidence="9">
    <location>
        <begin position="1350"/>
        <end position="1369"/>
    </location>
</feature>
<evidence type="ECO:0000259" key="11">
    <source>
        <dbReference type="PROSITE" id="PS50158"/>
    </source>
</evidence>
<feature type="transmembrane region" description="Helical" evidence="10">
    <location>
        <begin position="3187"/>
        <end position="3212"/>
    </location>
</feature>
<feature type="region of interest" description="Disordered" evidence="9">
    <location>
        <begin position="1052"/>
        <end position="1190"/>
    </location>
</feature>
<dbReference type="Gene3D" id="4.10.60.10">
    <property type="entry name" value="Zinc finger, CCHC-type"/>
    <property type="match status" value="1"/>
</dbReference>
<dbReference type="PANTHER" id="PTHR11730:SF6">
    <property type="entry name" value="AMMONIUM TRANSPORTER"/>
    <property type="match status" value="1"/>
</dbReference>
<dbReference type="Pfam" id="PF00098">
    <property type="entry name" value="zf-CCHC"/>
    <property type="match status" value="1"/>
</dbReference>
<keyword evidence="8" id="KW-0863">Zinc-finger</keyword>
<dbReference type="PANTHER" id="PTHR11730">
    <property type="entry name" value="AMMONIUM TRANSPORTER"/>
    <property type="match status" value="1"/>
</dbReference>
<dbReference type="InterPro" id="IPR001878">
    <property type="entry name" value="Znf_CCHC"/>
</dbReference>
<keyword evidence="14" id="KW-1185">Reference proteome</keyword>
<feature type="region of interest" description="Disordered" evidence="9">
    <location>
        <begin position="1278"/>
        <end position="1298"/>
    </location>
</feature>
<dbReference type="Gene3D" id="3.30.420.10">
    <property type="entry name" value="Ribonuclease H-like superfamily/Ribonuclease H"/>
    <property type="match status" value="1"/>
</dbReference>
<keyword evidence="7" id="KW-0924">Ammonia transport</keyword>
<feature type="region of interest" description="Disordered" evidence="9">
    <location>
        <begin position="2215"/>
        <end position="2271"/>
    </location>
</feature>
<keyword evidence="5 10" id="KW-1133">Transmembrane helix</keyword>
<feature type="region of interest" description="Disordered" evidence="9">
    <location>
        <begin position="2304"/>
        <end position="2342"/>
    </location>
</feature>
<keyword evidence="3" id="KW-0813">Transport</keyword>
<feature type="compositionally biased region" description="Basic residues" evidence="9">
    <location>
        <begin position="616"/>
        <end position="636"/>
    </location>
</feature>
<sequence length="3272" mass="359053">MFMHAGFGMLETGSCRAKNASNVLMKNLVNVCVGTLGWWLFGWAFAYGAQNGNGFIGTTGFAGFDFYTQDQTTGVITPMASCALSIARSLENDRHTGRCFVRLFSSYPASLNSALPTVVAEPAKTGSTLPWTRGPPQTLGAATAAAVAVAAAEPAVALDLPWLREVLTAQRLPLVMLPPGLGPVLLWAACPMVRPTDFILEYLMVPEVCSPRLPWQVSPRPPLSERDHSAAPALAVVLQELRMPSTAQPPQAQSGPSQTGSPNPPRGMNSSTNPDGLGGASGHGPGSASAFMDRLNANSATTSSPPPVASAFEALGKAPMTTSSTSAPTDPAVAGDQVVKALTAALTGERKSIPQWSGQVENLRSWLRSLAFWELDNNIPKSKWGLKLLMSFPENSAPRKLAETIDMTVTASENGYGTILSAIFTKYAPFLEAAAPAAIDAFFFGPERSRSESFSAYIATKELALQDMEAQVGEKMPPRIAGRILLKHANLSDQQRESLAIKHNALLTFDQVAQALRPLDRPEALVHKVAKNFVTATKEDQNEFEEIPTGEADEYDDEDLDEPPESDGEGNLTFLYYDPNAEYTEEEAQYIYAYNSAYKDVRRELQAHRKGRQFFKKGNSRKGKGVIKGKKGKSRPSQHGERGSVDDLKSRTRCFKCNQLGHMSRECPERNKQNFFVSTGPSLGSNRIYMTVRSDYQAIVDEHVQDYDIEPRVGIGLAPDATKKLAIDAGVVTEGYEAIVDTATEEGVIGSKAMSRLRQCLSRFGLTPVPASGASVNCAGIGGSAKIGGIYDIPIGVAKTNGLLRVTEIIDEGSFETPFLLPISYQELVGAVINVDKNTFSLRNGHKTSMRRTPSGHRAIPILEFGKRWELPTQLKEELNLSEDPFRLSPAQQPAGVRQRLGVAVWLKMDEGQLQYMTTLPGPRSTLVDPREVLPHQVLETLGPTRTSHVNFITNDFTTITDVWDTTNQRQLPFWVGDVFFELGSPTSTSPSGRFGAVEAASMAQPAGAQQARTSIDMKHKKNVSFHAHPMEQSPSVCEYFELSDAHLPTVMPDDLPVQAGSKLATPGAQDEVSHQPMAHHSRQGGGAQAQTHGPREDPGCLEAHGHDDHPPDRPSSSAERHGVPDRAQCHHRVEGRAGDPGKGQEEARKERDRWKGPSWHWPTSAKVQGERTVGEVTSRLSPHRGPSSSTRLRVPILVDMLGLWLSMGKGRMGTGRQGEHKQVRIFNGSEGDDHGGLLQDTVPRAAAASEVPAGPQLSPGVRVHPFVNDAIEEHATDTNSVGCAAPHSGTTASGGGWEYDRNTSDAFMVENTIAIPSGSAFGQEKPGCRSSPDAGTSKAQDTSPLRASGDLRDPLRRRADPGCRRDGCSRAGSGQPMNAKATTTPTGTTSTTSSSSTTTSSLKHVRGKAANALLTTVLIFCTLPDAAAKFSWLGPRLEATDESLGKDAFLHHHTFVLGSSTQELARTDFDGAPAVLTRAQRHFVQSHIKNFLEDVGEVYSPPRVTAEAKKRGLSGSIALDLTTGWDFKLASHREEARSLVKTKKPGVLLLSPPCTTYSPLRRLTNYKRHPWEVQQEEQEGDLHMDYAVSLAEDRGFILEHPANATSWVENPRLQQLLKRPDVFVIYLDMCRFNLRAAKGPVPGALAKKPTLLATNIEELGHYVERSCDKSHDHGPLIGGGARQAAIYTPEFVKALVDGIKETLGYKTMNQHSKHEPPRKVGRALGALAFTYAKENMEIEQELETLATMPVTFEEDQLMEEAQPAPRQPPEDDIPPFDVEAAVRSQLRNVSSGSRVSEALQTLEDFQKVNEDEFALAPQLRREVHRVHRNLGHPSKDIFLRALKHAGVRTDIIDWTKAHYRCPVCEARQRPTPARPGHLMRALEFNTVVGMDLFFMELFGKTYTFLNVLCWGTNFLQVDILETKASQEVLDTFLRLWVQHYGAPVLLVVDRGREFFSQKFVEAVASLGVGIHFTDPGSPWQNSRTEKAGGLVKEKLAATLLETSASPAELKTALAEVVAARNRFMDRFGFSPMQRVFGKNLRLPASLLSTDALDHELTELSANEQIQRVWSIREAAAKEWMKRQDRDAVRRSVRAKTRTSDMKKIPPRTWIYVYRDSPSYRGWTGPGVYLADDVTNRSAWVSMRGRLWKASLEQIRRATPEEELGAELVVELSKELMDKLQQPGQVVYQDVTAEGHPEDDEFPEDAVRRVLRITEDTGQADRPEPPPPSSAESTHLGSEENTLPDTATVPGTADHSRRASMEVETEEPFVPEPMETITEDQLAATPMGPPPVAEGPRVVRVDEGTSGTMTFGPARTSSSSSARRSTLPYHAPETPPVGWTPPRAPYPFDQGAPSLPKPPGESFFMEVIDFERNQTSGSVNTGFIGATWKYSREQGERVLQPRDPTSSRTFTADHAEASFCERDRCIYVTKAKTSFGQVEFSKLAEDEKKLFREARKKELDSLVTNGAVKVMSVEESRAFLKEFPDQVIDSRFVDRYKPKELDPNTISEFKRRAIQEGHMEAVPLQVDQRNPKSRWCVVGWQDPDVLEVERSSPTPLSTSIYTCLQLAASRKWKTHIKDVKTAFLQGRPTTRTRRLACRQPRDEALPGLHPEQLLLLETEVYGLVSGPSWWRRSLLGIAEQLGYKICPYDRCVLTLPGEKADEMTPTDGFMVIEVDDIAEAGNDRHRAKMEELHKLLKFGKIEALFDSNGSSYAGRQIKQNKDYSFEMNMEEFIYTRLEPIKLSRRVLKKDAASMPLNEAEKTQLRGLIASLNWIAREARPDASAAASLLASAFPSPSMSHILSANDIVAHLKTFPVTLKVHAIKESKLRNILISDSAFDTSGKERSQHGWLLGFTDDTMNRGALAPVSLMQWRSKRLRRKASSSLLCEAISMSAATAALERQDAMMEAISKSHFNPRRRQRNEDDLLELAGKATVIASQSGQYMDPKSLVLMDAKSLYDSLNAEQAHGDDERSALEVAIIKESLAVTSGRPRWLPHNHNSADALTKIASHSEPLLKLLQTNHFSIEEETTVLERGRQHEDRRKSSLANAVAMNTTLSAATGGITVFILRYAITKKYDVGGLCNGILAGLVSITAGCGNMECGSAFATGLIGAFFYQGSSMLLQKLKIDDPVDAAPVHGFCGIWGVLACGFFDWGKGFDHYHGWSGFGCMPVSTTDSTCQTGIGGSAIGAQFILIIMVILWSGSLSAIIFLLLKLTGALRISEEVEQATRVGILLLIYRTLLPVEGIGGCPGGSLAVQAINDVFSGSRMGTVL</sequence>
<evidence type="ECO:0000259" key="12">
    <source>
        <dbReference type="PROSITE" id="PS50994"/>
    </source>
</evidence>
<comment type="subcellular location">
    <subcellularLocation>
        <location evidence="1">Membrane</location>
        <topology evidence="1">Multi-pass membrane protein</topology>
    </subcellularLocation>
</comment>
<dbReference type="InterPro" id="IPR024041">
    <property type="entry name" value="NH4_transpt_AmtB-like_dom"/>
</dbReference>
<dbReference type="InterPro" id="IPR029020">
    <property type="entry name" value="Ammonium/urea_transptr"/>
</dbReference>
<dbReference type="Proteomes" id="UP001642464">
    <property type="component" value="Unassembled WGS sequence"/>
</dbReference>
<dbReference type="EMBL" id="CAXAMM010041350">
    <property type="protein sequence ID" value="CAK9098858.1"/>
    <property type="molecule type" value="Genomic_DNA"/>
</dbReference>
<dbReference type="InterPro" id="IPR036875">
    <property type="entry name" value="Znf_CCHC_sf"/>
</dbReference>
<dbReference type="SUPFAM" id="SSF57756">
    <property type="entry name" value="Retrovirus zinc finger-like domains"/>
    <property type="match status" value="1"/>
</dbReference>